<evidence type="ECO:0000256" key="1">
    <source>
        <dbReference type="SAM" id="Phobius"/>
    </source>
</evidence>
<protein>
    <submittedName>
        <fullName evidence="2">Uncharacterized protein</fullName>
    </submittedName>
</protein>
<dbReference type="AlphaFoldDB" id="A0AAW9DQ18"/>
<keyword evidence="1" id="KW-0812">Transmembrane</keyword>
<name>A0AAW9DQ18_ACIAO</name>
<organism evidence="2 3">
    <name type="scientific">Acidiphilium acidophilum</name>
    <name type="common">Thiobacillus acidophilus</name>
    <dbReference type="NCBI Taxonomy" id="76588"/>
    <lineage>
        <taxon>Bacteria</taxon>
        <taxon>Pseudomonadati</taxon>
        <taxon>Pseudomonadota</taxon>
        <taxon>Alphaproteobacteria</taxon>
        <taxon>Acetobacterales</taxon>
        <taxon>Acidocellaceae</taxon>
        <taxon>Acidiphilium</taxon>
    </lineage>
</organism>
<proteinExistence type="predicted"/>
<gene>
    <name evidence="2" type="ORF">SIL87_07725</name>
</gene>
<reference evidence="2 3" key="1">
    <citation type="submission" date="2023-11" db="EMBL/GenBank/DDBJ databases">
        <title>MicrobeMod: A computational toolkit for identifying prokaryotic methylation and restriction-modification with nanopore sequencing.</title>
        <authorList>
            <person name="Crits-Christoph A."/>
            <person name="Kang S.C."/>
            <person name="Lee H."/>
            <person name="Ostrov N."/>
        </authorList>
    </citation>
    <scope>NUCLEOTIDE SEQUENCE [LARGE SCALE GENOMIC DNA]</scope>
    <source>
        <strain evidence="2 3">DSMZ 700</strain>
    </source>
</reference>
<feature type="transmembrane region" description="Helical" evidence="1">
    <location>
        <begin position="39"/>
        <end position="56"/>
    </location>
</feature>
<dbReference type="Proteomes" id="UP001279553">
    <property type="component" value="Unassembled WGS sequence"/>
</dbReference>
<dbReference type="RefSeq" id="WP_319613580.1">
    <property type="nucleotide sequence ID" value="NZ_JAWXYB010000018.1"/>
</dbReference>
<evidence type="ECO:0000313" key="2">
    <source>
        <dbReference type="EMBL" id="MDX5930649.1"/>
    </source>
</evidence>
<sequence length="69" mass="7382">MHPVVTASLVLAMIAAVPGIAMRGTPVGLSLSPLGQNILIVLIGLALCLEGARWWLRRRAARNIVLTLR</sequence>
<dbReference type="EMBL" id="JAWXYB010000018">
    <property type="protein sequence ID" value="MDX5930649.1"/>
    <property type="molecule type" value="Genomic_DNA"/>
</dbReference>
<keyword evidence="1" id="KW-1133">Transmembrane helix</keyword>
<evidence type="ECO:0000313" key="3">
    <source>
        <dbReference type="Proteomes" id="UP001279553"/>
    </source>
</evidence>
<keyword evidence="1" id="KW-0472">Membrane</keyword>
<accession>A0AAW9DQ18</accession>
<comment type="caution">
    <text evidence="2">The sequence shown here is derived from an EMBL/GenBank/DDBJ whole genome shotgun (WGS) entry which is preliminary data.</text>
</comment>
<keyword evidence="3" id="KW-1185">Reference proteome</keyword>